<dbReference type="EMBL" id="KF594184">
    <property type="protein sequence ID" value="AIE38349.1"/>
    <property type="molecule type" value="Genomic_DNA"/>
</dbReference>
<reference evidence="1" key="1">
    <citation type="journal article" date="2014" name="ISME J.">
        <title>Human oral viruses are personal, persistent and gender-consistent.</title>
        <authorList>
            <person name="Abeles S.R."/>
            <person name="Robles-Sikisaka R."/>
            <person name="Ly M."/>
            <person name="Lum A.G."/>
            <person name="Salzman J."/>
            <person name="Boehm T.K."/>
            <person name="Pride D.T."/>
        </authorList>
    </citation>
    <scope>NUCLEOTIDE SEQUENCE</scope>
    <source>
        <strain evidence="1">Day1AM</strain>
    </source>
</reference>
<organism evidence="1">
    <name type="scientific">Siphovirus contig89</name>
    <dbReference type="NCBI Taxonomy" id="1518022"/>
    <lineage>
        <taxon>Viruses</taxon>
        <taxon>Duplodnaviria</taxon>
        <taxon>Heunggongvirae</taxon>
        <taxon>Uroviricota</taxon>
        <taxon>Caudoviricetes</taxon>
    </lineage>
</organism>
<evidence type="ECO:0000313" key="1">
    <source>
        <dbReference type="EMBL" id="AIE38349.1"/>
    </source>
</evidence>
<protein>
    <submittedName>
        <fullName evidence="1">Phage structural protein</fullName>
    </submittedName>
</protein>
<sequence>MASHAPRDVLGRGCPTVHVHLQRGLLPGRFRADPERVRAAGHRSGNRVYPYILRLGGRRLLSDVHVLVRYSEVETGVEHHMTEKSGFFVSINGDRKYSADDFGRMFDGVISDGIFQNWGRGYQVAKGSGREIIVQSGRAWFKGHWIENDANKVYALTEGATDGDRYDAITLRVDKTPSVRSAGTRVIQGTSGGGVPQPTQTNDTFEVIVAYIRVPRGAKTNADFEVTDCRGRVGAQYAQWAQSVMQPKQITLNNKNDFLNAFNNDPNLKRVITRGNNLGRVMTPAQKAAIRNGTFDGLWLGDYWQYNDNSCKWIIVDFDRWLDYPNGENQHRITVMSDRNLGVDNIGESGWCEYGWNGSKMRRDYSNGMVRFATLTQVFTMSDFRTFPVMEPHGYENTGNAWERTEKDWTWEYPQLTIPSEFEMFGSYLVHNRINGDTHTIGPISRQFSYFRVGNPIPTPGESFWLRDQISKDYFGLYYGDQRRVTWAQWTEKYGVRPIVSIGG</sequence>
<proteinExistence type="predicted"/>
<accession>A0A075EGP1</accession>
<name>A0A075EGP1_9CAUD</name>